<evidence type="ECO:0000256" key="2">
    <source>
        <dbReference type="ARBA" id="ARBA00022556"/>
    </source>
</evidence>
<dbReference type="EMBL" id="LN614830">
    <property type="protein sequence ID" value="CEG60164.1"/>
    <property type="molecule type" value="Genomic_DNA"/>
</dbReference>
<dbReference type="InterPro" id="IPR011004">
    <property type="entry name" value="Trimer_LpxA-like_sf"/>
</dbReference>
<dbReference type="Gene3D" id="2.160.10.10">
    <property type="entry name" value="Hexapeptide repeat proteins"/>
    <property type="match status" value="1"/>
</dbReference>
<dbReference type="InterPro" id="IPR007691">
    <property type="entry name" value="LpxD"/>
</dbReference>
<evidence type="ECO:0000256" key="1">
    <source>
        <dbReference type="ARBA" id="ARBA00022516"/>
    </source>
</evidence>
<dbReference type="GO" id="GO:0016410">
    <property type="term" value="F:N-acyltransferase activity"/>
    <property type="evidence" value="ECO:0007669"/>
    <property type="project" value="InterPro"/>
</dbReference>
<evidence type="ECO:0000256" key="3">
    <source>
        <dbReference type="ARBA" id="ARBA00022679"/>
    </source>
</evidence>
<evidence type="ECO:0000313" key="11">
    <source>
        <dbReference type="Proteomes" id="UP000032414"/>
    </source>
</evidence>
<dbReference type="HOGENOM" id="CLU_049865_0_1_6"/>
<evidence type="ECO:0000313" key="10">
    <source>
        <dbReference type="EMBL" id="SCY64231.1"/>
    </source>
</evidence>
<protein>
    <submittedName>
        <fullName evidence="9">UDP-3-O-[3-hydroxymyristoyl] glucosamine N-acyltransferase</fullName>
        <ecNumber evidence="9">2.3.1.-</ecNumber>
    </submittedName>
</protein>
<dbReference type="EMBL" id="FMVN01000012">
    <property type="protein sequence ID" value="SCY64231.1"/>
    <property type="molecule type" value="Genomic_DNA"/>
</dbReference>
<dbReference type="PROSITE" id="PS00101">
    <property type="entry name" value="HEXAPEP_TRANSFERASES"/>
    <property type="match status" value="1"/>
</dbReference>
<keyword evidence="6 9" id="KW-0012">Acyltransferase</keyword>
<dbReference type="CDD" id="cd03352">
    <property type="entry name" value="LbH_LpxD"/>
    <property type="match status" value="1"/>
</dbReference>
<dbReference type="AlphaFoldDB" id="A0A098GCF2"/>
<feature type="domain" description="UDP-3-O-[3-hydroxymyristoyl] glucosamine N-acyltransferase non-repeat region" evidence="8">
    <location>
        <begin position="22"/>
        <end position="86"/>
    </location>
</feature>
<dbReference type="STRING" id="451.B6N58_11220"/>
<dbReference type="GO" id="GO:0016020">
    <property type="term" value="C:membrane"/>
    <property type="evidence" value="ECO:0007669"/>
    <property type="project" value="GOC"/>
</dbReference>
<dbReference type="Proteomes" id="UP000032414">
    <property type="component" value="Chromosome I"/>
</dbReference>
<keyword evidence="12" id="KW-1185">Reference proteome</keyword>
<evidence type="ECO:0000313" key="12">
    <source>
        <dbReference type="Proteomes" id="UP000182998"/>
    </source>
</evidence>
<gene>
    <name evidence="9" type="primary">lpxD</name>
    <name evidence="9" type="ORF">LMI_0843</name>
    <name evidence="10" type="ORF">SAMN02982997_02343</name>
</gene>
<dbReference type="Pfam" id="PF04613">
    <property type="entry name" value="LpxD"/>
    <property type="match status" value="1"/>
</dbReference>
<dbReference type="GO" id="GO:0009245">
    <property type="term" value="P:lipid A biosynthetic process"/>
    <property type="evidence" value="ECO:0007669"/>
    <property type="project" value="UniProtKB-KW"/>
</dbReference>
<keyword evidence="1" id="KW-0444">Lipid biosynthesis</keyword>
<keyword evidence="2" id="KW-0441">Lipid A biosynthesis</keyword>
<dbReference type="RefSeq" id="WP_045098623.1">
    <property type="nucleotide sequence ID" value="NZ_CP020614.1"/>
</dbReference>
<evidence type="ECO:0000256" key="6">
    <source>
        <dbReference type="ARBA" id="ARBA00023315"/>
    </source>
</evidence>
<dbReference type="InterPro" id="IPR018357">
    <property type="entry name" value="Hexapep_transf_CS"/>
</dbReference>
<dbReference type="NCBIfam" id="NF002060">
    <property type="entry name" value="PRK00892.1"/>
    <property type="match status" value="1"/>
</dbReference>
<evidence type="ECO:0000259" key="8">
    <source>
        <dbReference type="Pfam" id="PF04613"/>
    </source>
</evidence>
<keyword evidence="7" id="KW-0175">Coiled coil</keyword>
<sequence length="347" mass="36116">MYTLAELARRLNGCLHGNAEQPIRGVASLSCATSTDLAYFDNIMMLQLLDKTQAGAVLLAAGHAKYCPVNSIVVTNPLLSITIAAEMLPQAAIEHQAGIHPTASVASSAVLGEQVAIGANTVIGSSAKLGNGVNVASNCVIEEGVSIGSHTTIHNGVYIHRGSKLGANVVIGSGVVVGARPFNSAKVQGRWHSGIAVGGVVIADYVQLGANTVIARGSLGDTYIGEGVHIDNLVHIAHDVAVGKNTAIAGCAAIGAYTQIGSHCIIGGASCIAAHINLVDDVVITGMSTVAKSLSKSGVYSSGTIVSEHHQWRRNAARFRRLDDYINRLAKLEREYSNKNKEQISQN</sequence>
<dbReference type="PANTHER" id="PTHR43378:SF2">
    <property type="entry name" value="UDP-3-O-ACYLGLUCOSAMINE N-ACYLTRANSFERASE 1, MITOCHONDRIAL-RELATED"/>
    <property type="match status" value="1"/>
</dbReference>
<keyword evidence="3 9" id="KW-0808">Transferase</keyword>
<organism evidence="9 11">
    <name type="scientific">Legionella micdadei</name>
    <name type="common">Tatlockia micdadei</name>
    <dbReference type="NCBI Taxonomy" id="451"/>
    <lineage>
        <taxon>Bacteria</taxon>
        <taxon>Pseudomonadati</taxon>
        <taxon>Pseudomonadota</taxon>
        <taxon>Gammaproteobacteria</taxon>
        <taxon>Legionellales</taxon>
        <taxon>Legionellaceae</taxon>
        <taxon>Legionella</taxon>
    </lineage>
</organism>
<reference evidence="9" key="1">
    <citation type="submission" date="2014-09" db="EMBL/GenBank/DDBJ databases">
        <authorList>
            <person name="GOMEZ-VALERO Laura"/>
        </authorList>
    </citation>
    <scope>NUCLEOTIDE SEQUENCE</scope>
    <source>
        <strain evidence="9">ATCC33218</strain>
    </source>
</reference>
<dbReference type="Gene3D" id="3.40.1390.10">
    <property type="entry name" value="MurE/MurF, N-terminal domain"/>
    <property type="match status" value="1"/>
</dbReference>
<keyword evidence="4" id="KW-0677">Repeat</keyword>
<dbReference type="PANTHER" id="PTHR43378">
    <property type="entry name" value="UDP-3-O-ACYLGLUCOSAMINE N-ACYLTRANSFERASE"/>
    <property type="match status" value="1"/>
</dbReference>
<dbReference type="KEGG" id="tmc:LMI_0843"/>
<dbReference type="Gene3D" id="1.20.5.170">
    <property type="match status" value="1"/>
</dbReference>
<dbReference type="PATRIC" id="fig|451.8.peg.401"/>
<keyword evidence="5" id="KW-0443">Lipid metabolism</keyword>
<dbReference type="InterPro" id="IPR020573">
    <property type="entry name" value="UDP_GlcNAc_AcTrfase_non-rep"/>
</dbReference>
<evidence type="ECO:0000256" key="5">
    <source>
        <dbReference type="ARBA" id="ARBA00023098"/>
    </source>
</evidence>
<dbReference type="SUPFAM" id="SSF51161">
    <property type="entry name" value="Trimeric LpxA-like enzymes"/>
    <property type="match status" value="1"/>
</dbReference>
<dbReference type="NCBIfam" id="TIGR01853">
    <property type="entry name" value="lipid_A_lpxD"/>
    <property type="match status" value="1"/>
</dbReference>
<evidence type="ECO:0000256" key="4">
    <source>
        <dbReference type="ARBA" id="ARBA00022737"/>
    </source>
</evidence>
<reference evidence="11" key="2">
    <citation type="submission" date="2014-09" db="EMBL/GenBank/DDBJ databases">
        <authorList>
            <person name="Gomez-Valero L."/>
        </authorList>
    </citation>
    <scope>NUCLEOTIDE SEQUENCE [LARGE SCALE GENOMIC DNA]</scope>
    <source>
        <strain evidence="11">ATCC33218</strain>
    </source>
</reference>
<dbReference type="InterPro" id="IPR001451">
    <property type="entry name" value="Hexapep"/>
</dbReference>
<feature type="coiled-coil region" evidence="7">
    <location>
        <begin position="315"/>
        <end position="342"/>
    </location>
</feature>
<evidence type="ECO:0000256" key="7">
    <source>
        <dbReference type="SAM" id="Coils"/>
    </source>
</evidence>
<reference evidence="10 12" key="3">
    <citation type="submission" date="2016-10" db="EMBL/GenBank/DDBJ databases">
        <authorList>
            <person name="Varghese N."/>
            <person name="Submissions S."/>
        </authorList>
    </citation>
    <scope>NUCLEOTIDE SEQUENCE [LARGE SCALE GENOMIC DNA]</scope>
    <source>
        <strain evidence="10 12">ATCC 33218</strain>
    </source>
</reference>
<dbReference type="EC" id="2.3.1.-" evidence="9"/>
<dbReference type="Proteomes" id="UP000182998">
    <property type="component" value="Unassembled WGS sequence"/>
</dbReference>
<evidence type="ECO:0000313" key="9">
    <source>
        <dbReference type="EMBL" id="CEG60164.1"/>
    </source>
</evidence>
<dbReference type="Pfam" id="PF00132">
    <property type="entry name" value="Hexapep"/>
    <property type="match status" value="3"/>
</dbReference>
<name>A0A098GCF2_LEGMI</name>
<accession>A0A098GCF2</accession>
<proteinExistence type="predicted"/>
<dbReference type="OrthoDB" id="9784739at2"/>